<organism evidence="1 2">
    <name type="scientific">Dreissena polymorpha</name>
    <name type="common">Zebra mussel</name>
    <name type="synonym">Mytilus polymorpha</name>
    <dbReference type="NCBI Taxonomy" id="45954"/>
    <lineage>
        <taxon>Eukaryota</taxon>
        <taxon>Metazoa</taxon>
        <taxon>Spiralia</taxon>
        <taxon>Lophotrochozoa</taxon>
        <taxon>Mollusca</taxon>
        <taxon>Bivalvia</taxon>
        <taxon>Autobranchia</taxon>
        <taxon>Heteroconchia</taxon>
        <taxon>Euheterodonta</taxon>
        <taxon>Imparidentia</taxon>
        <taxon>Neoheterodontei</taxon>
        <taxon>Myida</taxon>
        <taxon>Dreissenoidea</taxon>
        <taxon>Dreissenidae</taxon>
        <taxon>Dreissena</taxon>
    </lineage>
</organism>
<dbReference type="AlphaFoldDB" id="A0A9D4JA24"/>
<reference evidence="1" key="2">
    <citation type="submission" date="2020-11" db="EMBL/GenBank/DDBJ databases">
        <authorList>
            <person name="McCartney M.A."/>
            <person name="Auch B."/>
            <person name="Kono T."/>
            <person name="Mallez S."/>
            <person name="Becker A."/>
            <person name="Gohl D.M."/>
            <person name="Silverstein K.A.T."/>
            <person name="Koren S."/>
            <person name="Bechman K.B."/>
            <person name="Herman A."/>
            <person name="Abrahante J.E."/>
            <person name="Garbe J."/>
        </authorList>
    </citation>
    <scope>NUCLEOTIDE SEQUENCE</scope>
    <source>
        <strain evidence="1">Duluth1</strain>
        <tissue evidence="1">Whole animal</tissue>
    </source>
</reference>
<dbReference type="Proteomes" id="UP000828390">
    <property type="component" value="Unassembled WGS sequence"/>
</dbReference>
<dbReference type="EMBL" id="JAIWYP010000007">
    <property type="protein sequence ID" value="KAH3800497.1"/>
    <property type="molecule type" value="Genomic_DNA"/>
</dbReference>
<evidence type="ECO:0000313" key="1">
    <source>
        <dbReference type="EMBL" id="KAH3800497.1"/>
    </source>
</evidence>
<name>A0A9D4JA24_DREPO</name>
<reference evidence="1" key="1">
    <citation type="journal article" date="2019" name="bioRxiv">
        <title>The Genome of the Zebra Mussel, Dreissena polymorpha: A Resource for Invasive Species Research.</title>
        <authorList>
            <person name="McCartney M.A."/>
            <person name="Auch B."/>
            <person name="Kono T."/>
            <person name="Mallez S."/>
            <person name="Zhang Y."/>
            <person name="Obille A."/>
            <person name="Becker A."/>
            <person name="Abrahante J.E."/>
            <person name="Garbe J."/>
            <person name="Badalamenti J.P."/>
            <person name="Herman A."/>
            <person name="Mangelson H."/>
            <person name="Liachko I."/>
            <person name="Sullivan S."/>
            <person name="Sone E.D."/>
            <person name="Koren S."/>
            <person name="Silverstein K.A.T."/>
            <person name="Beckman K.B."/>
            <person name="Gohl D.M."/>
        </authorList>
    </citation>
    <scope>NUCLEOTIDE SEQUENCE</scope>
    <source>
        <strain evidence="1">Duluth1</strain>
        <tissue evidence="1">Whole animal</tissue>
    </source>
</reference>
<gene>
    <name evidence="1" type="ORF">DPMN_154130</name>
</gene>
<accession>A0A9D4JA24</accession>
<proteinExistence type="predicted"/>
<keyword evidence="2" id="KW-1185">Reference proteome</keyword>
<comment type="caution">
    <text evidence="1">The sequence shown here is derived from an EMBL/GenBank/DDBJ whole genome shotgun (WGS) entry which is preliminary data.</text>
</comment>
<protein>
    <submittedName>
        <fullName evidence="1">Uncharacterized protein</fullName>
    </submittedName>
</protein>
<sequence length="50" mass="5455">MVVCGSECKPQDTTSPRTRTVTIVGGANSIGNQIPPFYVFSGKRWVDQLL</sequence>
<evidence type="ECO:0000313" key="2">
    <source>
        <dbReference type="Proteomes" id="UP000828390"/>
    </source>
</evidence>